<comment type="caution">
    <text evidence="8">The sequence shown here is derived from an EMBL/GenBank/DDBJ whole genome shotgun (WGS) entry which is preliminary data.</text>
</comment>
<name>A0ABU9VCQ0_9BACI</name>
<evidence type="ECO:0000256" key="3">
    <source>
        <dbReference type="ARBA" id="ARBA00005708"/>
    </source>
</evidence>
<protein>
    <recommendedName>
        <fullName evidence="6">7,8-dihydroneopterin aldolase</fullName>
        <ecNumber evidence="6">4.1.2.25</ecNumber>
    </recommendedName>
</protein>
<keyword evidence="5 6" id="KW-0456">Lyase</keyword>
<evidence type="ECO:0000256" key="2">
    <source>
        <dbReference type="ARBA" id="ARBA00005013"/>
    </source>
</evidence>
<sequence>MDKIRLNRMKFYGYHGVFAEEQKLGQRFQVDLTLELDLTEAASTDDLTKSIDYGDVYARVQKIVEGEPRQLLEAVADSITKELLSAYPILNQCTVVLIKPDPPIPGHYDSVSIEITRARAGNG</sequence>
<organism evidence="8 9">
    <name type="scientific">Alkalicoccobacillus gibsonii</name>
    <dbReference type="NCBI Taxonomy" id="79881"/>
    <lineage>
        <taxon>Bacteria</taxon>
        <taxon>Bacillati</taxon>
        <taxon>Bacillota</taxon>
        <taxon>Bacilli</taxon>
        <taxon>Bacillales</taxon>
        <taxon>Bacillaceae</taxon>
        <taxon>Alkalicoccobacillus</taxon>
    </lineage>
</organism>
<comment type="catalytic activity">
    <reaction evidence="1 6">
        <text>7,8-dihydroneopterin = 6-hydroxymethyl-7,8-dihydropterin + glycolaldehyde</text>
        <dbReference type="Rhea" id="RHEA:10540"/>
        <dbReference type="ChEBI" id="CHEBI:17001"/>
        <dbReference type="ChEBI" id="CHEBI:17071"/>
        <dbReference type="ChEBI" id="CHEBI:44841"/>
        <dbReference type="EC" id="4.1.2.25"/>
    </reaction>
</comment>
<dbReference type="Pfam" id="PF02152">
    <property type="entry name" value="FolB"/>
    <property type="match status" value="1"/>
</dbReference>
<dbReference type="InterPro" id="IPR006157">
    <property type="entry name" value="FolB_dom"/>
</dbReference>
<gene>
    <name evidence="8" type="primary">folB</name>
    <name evidence="8" type="ORF">MKY91_00575</name>
</gene>
<evidence type="ECO:0000256" key="6">
    <source>
        <dbReference type="RuleBase" id="RU362079"/>
    </source>
</evidence>
<evidence type="ECO:0000313" key="9">
    <source>
        <dbReference type="Proteomes" id="UP001418796"/>
    </source>
</evidence>
<dbReference type="GO" id="GO:0004150">
    <property type="term" value="F:dihydroneopterin aldolase activity"/>
    <property type="evidence" value="ECO:0007669"/>
    <property type="project" value="UniProtKB-EC"/>
</dbReference>
<feature type="domain" description="Dihydroneopterin aldolase/epimerase" evidence="7">
    <location>
        <begin position="4"/>
        <end position="117"/>
    </location>
</feature>
<accession>A0ABU9VCQ0</accession>
<comment type="pathway">
    <text evidence="2 6">Cofactor biosynthesis; tetrahydrofolate biosynthesis; 2-amino-4-hydroxy-6-hydroxymethyl-7,8-dihydropteridine diphosphate from 7,8-dihydroneopterin triphosphate: step 3/4.</text>
</comment>
<dbReference type="NCBIfam" id="TIGR00526">
    <property type="entry name" value="folB_dom"/>
    <property type="match status" value="1"/>
</dbReference>
<evidence type="ECO:0000256" key="5">
    <source>
        <dbReference type="ARBA" id="ARBA00023239"/>
    </source>
</evidence>
<dbReference type="PANTHER" id="PTHR42844:SF1">
    <property type="entry name" value="DIHYDRONEOPTERIN ALDOLASE 1-RELATED"/>
    <property type="match status" value="1"/>
</dbReference>
<dbReference type="PANTHER" id="PTHR42844">
    <property type="entry name" value="DIHYDRONEOPTERIN ALDOLASE 1-RELATED"/>
    <property type="match status" value="1"/>
</dbReference>
<comment type="similarity">
    <text evidence="3 6">Belongs to the DHNA family.</text>
</comment>
<dbReference type="SUPFAM" id="SSF55620">
    <property type="entry name" value="Tetrahydrobiopterin biosynthesis enzymes-like"/>
    <property type="match status" value="1"/>
</dbReference>
<dbReference type="InterPro" id="IPR043133">
    <property type="entry name" value="GTP-CH-I_C/QueF"/>
</dbReference>
<keyword evidence="9" id="KW-1185">Reference proteome</keyword>
<evidence type="ECO:0000313" key="8">
    <source>
        <dbReference type="EMBL" id="MEN0641675.1"/>
    </source>
</evidence>
<dbReference type="InterPro" id="IPR006156">
    <property type="entry name" value="Dihydroneopterin_aldolase"/>
</dbReference>
<reference evidence="8 9" key="1">
    <citation type="submission" date="2024-03" db="EMBL/GenBank/DDBJ databases">
        <title>Bacilli Hybrid Assemblies.</title>
        <authorList>
            <person name="Kovac J."/>
        </authorList>
    </citation>
    <scope>NUCLEOTIDE SEQUENCE [LARGE SCALE GENOMIC DNA]</scope>
    <source>
        <strain evidence="8 9">FSL R7-0666</strain>
    </source>
</reference>
<comment type="function">
    <text evidence="6">Catalyzes the conversion of 7,8-dihydroneopterin to 6-hydroxymethyl-7,8-dihydropterin.</text>
</comment>
<keyword evidence="4 6" id="KW-0289">Folate biosynthesis</keyword>
<evidence type="ECO:0000256" key="4">
    <source>
        <dbReference type="ARBA" id="ARBA00022909"/>
    </source>
</evidence>
<dbReference type="RefSeq" id="WP_343128917.1">
    <property type="nucleotide sequence ID" value="NZ_JBCITK010000001.1"/>
</dbReference>
<proteinExistence type="inferred from homology"/>
<dbReference type="EC" id="4.1.2.25" evidence="6"/>
<dbReference type="NCBIfam" id="TIGR00525">
    <property type="entry name" value="folB"/>
    <property type="match status" value="1"/>
</dbReference>
<dbReference type="SMART" id="SM00905">
    <property type="entry name" value="FolB"/>
    <property type="match status" value="1"/>
</dbReference>
<evidence type="ECO:0000256" key="1">
    <source>
        <dbReference type="ARBA" id="ARBA00001353"/>
    </source>
</evidence>
<dbReference type="EMBL" id="JBCITK010000001">
    <property type="protein sequence ID" value="MEN0641675.1"/>
    <property type="molecule type" value="Genomic_DNA"/>
</dbReference>
<dbReference type="CDD" id="cd00534">
    <property type="entry name" value="DHNA_DHNTPE"/>
    <property type="match status" value="1"/>
</dbReference>
<evidence type="ECO:0000259" key="7">
    <source>
        <dbReference type="SMART" id="SM00905"/>
    </source>
</evidence>
<dbReference type="Proteomes" id="UP001418796">
    <property type="component" value="Unassembled WGS sequence"/>
</dbReference>
<dbReference type="Gene3D" id="3.30.1130.10">
    <property type="match status" value="1"/>
</dbReference>